<feature type="transmembrane region" description="Helical" evidence="5">
    <location>
        <begin position="70"/>
        <end position="90"/>
    </location>
</feature>
<feature type="transmembrane region" description="Helical" evidence="5">
    <location>
        <begin position="270"/>
        <end position="289"/>
    </location>
</feature>
<dbReference type="InterPro" id="IPR037185">
    <property type="entry name" value="EmrE-like"/>
</dbReference>
<proteinExistence type="predicted"/>
<comment type="caution">
    <text evidence="7">The sequence shown here is derived from an EMBL/GenBank/DDBJ whole genome shotgun (WGS) entry which is preliminary data.</text>
</comment>
<dbReference type="InterPro" id="IPR050638">
    <property type="entry name" value="AA-Vitamin_Transporters"/>
</dbReference>
<feature type="transmembrane region" description="Helical" evidence="5">
    <location>
        <begin position="42"/>
        <end position="58"/>
    </location>
</feature>
<comment type="subcellular location">
    <subcellularLocation>
        <location evidence="1">Membrane</location>
        <topology evidence="1">Multi-pass membrane protein</topology>
    </subcellularLocation>
</comment>
<feature type="transmembrane region" description="Helical" evidence="5">
    <location>
        <begin position="188"/>
        <end position="205"/>
    </location>
</feature>
<evidence type="ECO:0000256" key="3">
    <source>
        <dbReference type="ARBA" id="ARBA00022989"/>
    </source>
</evidence>
<evidence type="ECO:0000259" key="6">
    <source>
        <dbReference type="Pfam" id="PF00892"/>
    </source>
</evidence>
<dbReference type="SUPFAM" id="SSF103481">
    <property type="entry name" value="Multidrug resistance efflux transporter EmrE"/>
    <property type="match status" value="2"/>
</dbReference>
<evidence type="ECO:0000256" key="2">
    <source>
        <dbReference type="ARBA" id="ARBA00022692"/>
    </source>
</evidence>
<dbReference type="EMBL" id="QEXV01000007">
    <property type="protein sequence ID" value="PWE16435.1"/>
    <property type="molecule type" value="Genomic_DNA"/>
</dbReference>
<dbReference type="AlphaFoldDB" id="A0A2U2BR09"/>
<keyword evidence="2 5" id="KW-0812">Transmembrane</keyword>
<evidence type="ECO:0000256" key="1">
    <source>
        <dbReference type="ARBA" id="ARBA00004141"/>
    </source>
</evidence>
<evidence type="ECO:0000256" key="4">
    <source>
        <dbReference type="ARBA" id="ARBA00023136"/>
    </source>
</evidence>
<feature type="domain" description="EamA" evidence="6">
    <location>
        <begin position="10"/>
        <end position="144"/>
    </location>
</feature>
<name>A0A2U2BR09_9PROT</name>
<dbReference type="PANTHER" id="PTHR32322">
    <property type="entry name" value="INNER MEMBRANE TRANSPORTER"/>
    <property type="match status" value="1"/>
</dbReference>
<evidence type="ECO:0000313" key="8">
    <source>
        <dbReference type="Proteomes" id="UP000245168"/>
    </source>
</evidence>
<feature type="transmembrane region" description="Helical" evidence="5">
    <location>
        <begin position="156"/>
        <end position="176"/>
    </location>
</feature>
<organism evidence="7 8">
    <name type="scientific">Marinicauda salina</name>
    <dbReference type="NCBI Taxonomy" id="2135793"/>
    <lineage>
        <taxon>Bacteria</taxon>
        <taxon>Pseudomonadati</taxon>
        <taxon>Pseudomonadota</taxon>
        <taxon>Alphaproteobacteria</taxon>
        <taxon>Maricaulales</taxon>
        <taxon>Maricaulaceae</taxon>
        <taxon>Marinicauda</taxon>
    </lineage>
</organism>
<evidence type="ECO:0000256" key="5">
    <source>
        <dbReference type="SAM" id="Phobius"/>
    </source>
</evidence>
<dbReference type="PANTHER" id="PTHR32322:SF9">
    <property type="entry name" value="AMINO-ACID METABOLITE EFFLUX PUMP-RELATED"/>
    <property type="match status" value="1"/>
</dbReference>
<accession>A0A2U2BR09</accession>
<dbReference type="Pfam" id="PF00892">
    <property type="entry name" value="EamA"/>
    <property type="match status" value="2"/>
</dbReference>
<dbReference type="OrthoDB" id="9810556at2"/>
<reference evidence="8" key="1">
    <citation type="submission" date="2018-05" db="EMBL/GenBank/DDBJ databases">
        <authorList>
            <person name="Liu B.-T."/>
        </authorList>
    </citation>
    <scope>NUCLEOTIDE SEQUENCE [LARGE SCALE GENOMIC DNA]</scope>
    <source>
        <strain evidence="8">WD6-1</strain>
    </source>
</reference>
<feature type="domain" description="EamA" evidence="6">
    <location>
        <begin position="159"/>
        <end position="288"/>
    </location>
</feature>
<sequence length="302" mass="30792">MSAPQAGARGWLGLAALAVMWGSAFAVTKSAVETVPPGGVAFGRLVLGALILAVYALARGRRFPPLADPRWRWFAALGLFGNALPFYLIAAGQQHVASAVAGILLGAMPLATIAMAHFVIPGDRLTFGKSLGFLTGFAGVVILMGPAALAGLGADLVAQLMILGGGVSYAINAILAQRAPTMPPSLSAAGMLVGAAVLAAPMGIWELSRIEAAPDARALAAVAWLGIVPTAIAAIIYMEVARSIGASFIAQVNYLVPLVAAFVGVVLGEALTLTTFLALAVILLGLAIARRGSRPRPAARRD</sequence>
<feature type="transmembrane region" description="Helical" evidence="5">
    <location>
        <begin position="244"/>
        <end position="264"/>
    </location>
</feature>
<protein>
    <submittedName>
        <fullName evidence="7">EamA/RhaT family transporter</fullName>
    </submittedName>
</protein>
<dbReference type="Proteomes" id="UP000245168">
    <property type="component" value="Unassembled WGS sequence"/>
</dbReference>
<feature type="transmembrane region" description="Helical" evidence="5">
    <location>
        <begin position="96"/>
        <end position="119"/>
    </location>
</feature>
<gene>
    <name evidence="7" type="ORF">DDZ18_13535</name>
</gene>
<keyword evidence="4 5" id="KW-0472">Membrane</keyword>
<keyword evidence="3 5" id="KW-1133">Transmembrane helix</keyword>
<feature type="transmembrane region" description="Helical" evidence="5">
    <location>
        <begin position="131"/>
        <end position="150"/>
    </location>
</feature>
<evidence type="ECO:0000313" key="7">
    <source>
        <dbReference type="EMBL" id="PWE16435.1"/>
    </source>
</evidence>
<dbReference type="RefSeq" id="WP_109253937.1">
    <property type="nucleotide sequence ID" value="NZ_QEXV01000007.1"/>
</dbReference>
<dbReference type="InterPro" id="IPR000620">
    <property type="entry name" value="EamA_dom"/>
</dbReference>
<feature type="transmembrane region" description="Helical" evidence="5">
    <location>
        <begin position="217"/>
        <end position="237"/>
    </location>
</feature>
<dbReference type="GO" id="GO:0016020">
    <property type="term" value="C:membrane"/>
    <property type="evidence" value="ECO:0007669"/>
    <property type="project" value="UniProtKB-SubCell"/>
</dbReference>
<keyword evidence="8" id="KW-1185">Reference proteome</keyword>